<evidence type="ECO:0000256" key="1">
    <source>
        <dbReference type="SAM" id="Phobius"/>
    </source>
</evidence>
<keyword evidence="1" id="KW-0812">Transmembrane</keyword>
<sequence length="170" mass="18410">MPKLYKYVIAPVLLVGLVLAVGWWKAGWFTSTPLEKVALGDCVQITGTGSELAPESVDCASMEATFKVVAKGESISCGEYDSEFSEFGKGASSEKLCLGLNTLQGDCFRVGLTAFERELKVDCKTNLGRNSVIRITKVAANSTDPSFCSETDSVRVLADRNSVFCYRPNE</sequence>
<evidence type="ECO:0000313" key="2">
    <source>
        <dbReference type="EMBL" id="AZI57132.1"/>
    </source>
</evidence>
<evidence type="ECO:0000313" key="3">
    <source>
        <dbReference type="Proteomes" id="UP000268084"/>
    </source>
</evidence>
<proteinExistence type="predicted"/>
<reference evidence="2 3" key="2">
    <citation type="submission" date="2018-12" db="EMBL/GenBank/DDBJ databases">
        <title>Nakamurella antarcticus sp. nov., isolated from Antarctica South Shetland Islands soil.</title>
        <authorList>
            <person name="Peng F."/>
        </authorList>
    </citation>
    <scope>NUCLEOTIDE SEQUENCE [LARGE SCALE GENOMIC DNA]</scope>
    <source>
        <strain evidence="2 3">S14-144</strain>
    </source>
</reference>
<accession>A0A3G8ZIA0</accession>
<dbReference type="Proteomes" id="UP000268084">
    <property type="component" value="Chromosome"/>
</dbReference>
<dbReference type="KEGG" id="nak:EH165_02060"/>
<feature type="transmembrane region" description="Helical" evidence="1">
    <location>
        <begin position="7"/>
        <end position="24"/>
    </location>
</feature>
<dbReference type="OrthoDB" id="4749283at2"/>
<gene>
    <name evidence="2" type="ORF">EH165_02060</name>
</gene>
<keyword evidence="3" id="KW-1185">Reference proteome</keyword>
<protein>
    <submittedName>
        <fullName evidence="2">Uncharacterized protein</fullName>
    </submittedName>
</protein>
<keyword evidence="1" id="KW-0472">Membrane</keyword>
<reference evidence="2 3" key="1">
    <citation type="submission" date="2018-11" db="EMBL/GenBank/DDBJ databases">
        <authorList>
            <person name="Da X."/>
        </authorList>
    </citation>
    <scope>NUCLEOTIDE SEQUENCE [LARGE SCALE GENOMIC DNA]</scope>
    <source>
        <strain evidence="2 3">S14-144</strain>
    </source>
</reference>
<organism evidence="2 3">
    <name type="scientific">Nakamurella antarctica</name>
    <dbReference type="NCBI Taxonomy" id="1902245"/>
    <lineage>
        <taxon>Bacteria</taxon>
        <taxon>Bacillati</taxon>
        <taxon>Actinomycetota</taxon>
        <taxon>Actinomycetes</taxon>
        <taxon>Nakamurellales</taxon>
        <taxon>Nakamurellaceae</taxon>
        <taxon>Nakamurella</taxon>
    </lineage>
</organism>
<dbReference type="AlphaFoldDB" id="A0A3G8ZIA0"/>
<dbReference type="RefSeq" id="WP_124797817.1">
    <property type="nucleotide sequence ID" value="NZ_CP034170.1"/>
</dbReference>
<name>A0A3G8ZIA0_9ACTN</name>
<keyword evidence="1" id="KW-1133">Transmembrane helix</keyword>
<dbReference type="EMBL" id="CP034170">
    <property type="protein sequence ID" value="AZI57132.1"/>
    <property type="molecule type" value="Genomic_DNA"/>
</dbReference>